<dbReference type="SUPFAM" id="SSF53041">
    <property type="entry name" value="Resolvase-like"/>
    <property type="match status" value="1"/>
</dbReference>
<protein>
    <submittedName>
        <fullName evidence="7">Resolvase</fullName>
    </submittedName>
</protein>
<dbReference type="Pfam" id="PF00239">
    <property type="entry name" value="Resolvase"/>
    <property type="match status" value="1"/>
</dbReference>
<evidence type="ECO:0000256" key="4">
    <source>
        <dbReference type="PIRSR" id="PIRSR606118-50"/>
    </source>
</evidence>
<dbReference type="AlphaFoldDB" id="A0A919ALM4"/>
<accession>A0A919ALM4</accession>
<sequence>MYLRVSTEGQNTQNQRMELEKTAKHRDWEIVEVYEDAGISGAKGRNKRPALDALMKDAVRGKFDIVMVWSVDRLGRSLQDLVGTLHDLHAVKVDLFMHQQAIDTSTSAGKALYQMCGVFAEFERSMIQERVKAGLERAKANGKTLGRRKVGEHKEAAILEYRAEGLSYHKIAKAVGVGVSVVQRVLKEAA</sequence>
<keyword evidence="2" id="KW-0238">DNA-binding</keyword>
<reference evidence="7" key="2">
    <citation type="submission" date="2020-09" db="EMBL/GenBank/DDBJ databases">
        <authorList>
            <person name="Sun Q."/>
            <person name="Kim S."/>
        </authorList>
    </citation>
    <scope>NUCLEOTIDE SEQUENCE</scope>
    <source>
        <strain evidence="7">KCTC 42590</strain>
    </source>
</reference>
<dbReference type="SMART" id="SM00857">
    <property type="entry name" value="Resolvase"/>
    <property type="match status" value="1"/>
</dbReference>
<evidence type="ECO:0000313" key="7">
    <source>
        <dbReference type="EMBL" id="GHF14654.1"/>
    </source>
</evidence>
<dbReference type="Proteomes" id="UP000630923">
    <property type="component" value="Unassembled WGS sequence"/>
</dbReference>
<keyword evidence="1" id="KW-0229">DNA integration</keyword>
<dbReference type="InterPro" id="IPR036162">
    <property type="entry name" value="Resolvase-like_N_sf"/>
</dbReference>
<dbReference type="GO" id="GO:0015074">
    <property type="term" value="P:DNA integration"/>
    <property type="evidence" value="ECO:0007669"/>
    <property type="project" value="UniProtKB-KW"/>
</dbReference>
<feature type="active site" description="O-(5'-phospho-DNA)-serine intermediate" evidence="4 5">
    <location>
        <position position="6"/>
    </location>
</feature>
<proteinExistence type="predicted"/>
<comment type="caution">
    <text evidence="7">The sequence shown here is derived from an EMBL/GenBank/DDBJ whole genome shotgun (WGS) entry which is preliminary data.</text>
</comment>
<organism evidence="7 8">
    <name type="scientific">Kordiimonas sediminis</name>
    <dbReference type="NCBI Taxonomy" id="1735581"/>
    <lineage>
        <taxon>Bacteria</taxon>
        <taxon>Pseudomonadati</taxon>
        <taxon>Pseudomonadota</taxon>
        <taxon>Alphaproteobacteria</taxon>
        <taxon>Kordiimonadales</taxon>
        <taxon>Kordiimonadaceae</taxon>
        <taxon>Kordiimonas</taxon>
    </lineage>
</organism>
<dbReference type="PROSITE" id="PS00397">
    <property type="entry name" value="RECOMBINASES_1"/>
    <property type="match status" value="1"/>
</dbReference>
<dbReference type="PANTHER" id="PTHR30461">
    <property type="entry name" value="DNA-INVERTASE FROM LAMBDOID PROPHAGE"/>
    <property type="match status" value="1"/>
</dbReference>
<keyword evidence="3" id="KW-0233">DNA recombination</keyword>
<dbReference type="EMBL" id="BNCI01000001">
    <property type="protein sequence ID" value="GHF14654.1"/>
    <property type="molecule type" value="Genomic_DNA"/>
</dbReference>
<dbReference type="Gene3D" id="3.40.50.1390">
    <property type="entry name" value="Resolvase, N-terminal catalytic domain"/>
    <property type="match status" value="1"/>
</dbReference>
<feature type="domain" description="Resolvase/invertase-type recombinase catalytic" evidence="6">
    <location>
        <begin position="1"/>
        <end position="142"/>
    </location>
</feature>
<dbReference type="InterPro" id="IPR050639">
    <property type="entry name" value="SSR_resolvase"/>
</dbReference>
<dbReference type="PANTHER" id="PTHR30461:SF2">
    <property type="entry name" value="SERINE RECOMBINASE PINE-RELATED"/>
    <property type="match status" value="1"/>
</dbReference>
<dbReference type="CDD" id="cd03768">
    <property type="entry name" value="SR_ResInv"/>
    <property type="match status" value="1"/>
</dbReference>
<evidence type="ECO:0000256" key="2">
    <source>
        <dbReference type="ARBA" id="ARBA00023125"/>
    </source>
</evidence>
<dbReference type="PROSITE" id="PS51736">
    <property type="entry name" value="RECOMBINASES_3"/>
    <property type="match status" value="1"/>
</dbReference>
<name>A0A919ALM4_9PROT</name>
<evidence type="ECO:0000259" key="6">
    <source>
        <dbReference type="PROSITE" id="PS51736"/>
    </source>
</evidence>
<dbReference type="GO" id="GO:0003677">
    <property type="term" value="F:DNA binding"/>
    <property type="evidence" value="ECO:0007669"/>
    <property type="project" value="UniProtKB-KW"/>
</dbReference>
<reference evidence="7" key="1">
    <citation type="journal article" date="2014" name="Int. J. Syst. Evol. Microbiol.">
        <title>Complete genome sequence of Corynebacterium casei LMG S-19264T (=DSM 44701T), isolated from a smear-ripened cheese.</title>
        <authorList>
            <consortium name="US DOE Joint Genome Institute (JGI-PGF)"/>
            <person name="Walter F."/>
            <person name="Albersmeier A."/>
            <person name="Kalinowski J."/>
            <person name="Ruckert C."/>
        </authorList>
    </citation>
    <scope>NUCLEOTIDE SEQUENCE</scope>
    <source>
        <strain evidence="7">KCTC 42590</strain>
    </source>
</reference>
<evidence type="ECO:0000256" key="5">
    <source>
        <dbReference type="PROSITE-ProRule" id="PRU10137"/>
    </source>
</evidence>
<evidence type="ECO:0000256" key="3">
    <source>
        <dbReference type="ARBA" id="ARBA00023172"/>
    </source>
</evidence>
<evidence type="ECO:0000313" key="8">
    <source>
        <dbReference type="Proteomes" id="UP000630923"/>
    </source>
</evidence>
<gene>
    <name evidence="7" type="ORF">GCM10017044_05940</name>
</gene>
<dbReference type="InterPro" id="IPR006119">
    <property type="entry name" value="Resolv_N"/>
</dbReference>
<dbReference type="InterPro" id="IPR006118">
    <property type="entry name" value="Recombinase_CS"/>
</dbReference>
<evidence type="ECO:0000256" key="1">
    <source>
        <dbReference type="ARBA" id="ARBA00022908"/>
    </source>
</evidence>
<dbReference type="GO" id="GO:0000150">
    <property type="term" value="F:DNA strand exchange activity"/>
    <property type="evidence" value="ECO:0007669"/>
    <property type="project" value="InterPro"/>
</dbReference>
<keyword evidence="8" id="KW-1185">Reference proteome</keyword>